<dbReference type="PROSITE" id="PS51354">
    <property type="entry name" value="GLUTAREDOXIN_2"/>
    <property type="match status" value="1"/>
</dbReference>
<accession>A0A165IGY9</accession>
<name>A0A165IGY9_9APHY</name>
<evidence type="ECO:0000313" key="4">
    <source>
        <dbReference type="Proteomes" id="UP000076871"/>
    </source>
</evidence>
<dbReference type="GeneID" id="63827463"/>
<dbReference type="Gene3D" id="3.40.30.110">
    <property type="match status" value="1"/>
</dbReference>
<feature type="domain" description="GST C-terminal" evidence="2">
    <location>
        <begin position="97"/>
        <end position="249"/>
    </location>
</feature>
<proteinExistence type="predicted"/>
<organism evidence="3 4">
    <name type="scientific">Laetiporus sulphureus 93-53</name>
    <dbReference type="NCBI Taxonomy" id="1314785"/>
    <lineage>
        <taxon>Eukaryota</taxon>
        <taxon>Fungi</taxon>
        <taxon>Dikarya</taxon>
        <taxon>Basidiomycota</taxon>
        <taxon>Agaricomycotina</taxon>
        <taxon>Agaricomycetes</taxon>
        <taxon>Polyporales</taxon>
        <taxon>Laetiporus</taxon>
    </lineage>
</organism>
<dbReference type="PANTHER" id="PTHR12782:SF5">
    <property type="entry name" value="PROSTAGLANDIN E SYNTHASE 2"/>
    <property type="match status" value="1"/>
</dbReference>
<dbReference type="RefSeq" id="XP_040770567.1">
    <property type="nucleotide sequence ID" value="XM_040910434.1"/>
</dbReference>
<dbReference type="STRING" id="1314785.A0A165IGY9"/>
<dbReference type="CDD" id="cd00299">
    <property type="entry name" value="GST_C_family"/>
    <property type="match status" value="1"/>
</dbReference>
<dbReference type="SUPFAM" id="SSF47616">
    <property type="entry name" value="GST C-terminal domain-like"/>
    <property type="match status" value="1"/>
</dbReference>
<dbReference type="GO" id="GO:0005739">
    <property type="term" value="C:mitochondrion"/>
    <property type="evidence" value="ECO:0007669"/>
    <property type="project" value="TreeGrafter"/>
</dbReference>
<feature type="domain" description="GST N-terminal" evidence="1">
    <location>
        <begin position="3"/>
        <end position="86"/>
    </location>
</feature>
<protein>
    <recommendedName>
        <fullName evidence="5">GST N-terminal domain-containing protein</fullName>
    </recommendedName>
</protein>
<dbReference type="SUPFAM" id="SSF52833">
    <property type="entry name" value="Thioredoxin-like"/>
    <property type="match status" value="1"/>
</dbReference>
<dbReference type="Pfam" id="PF25907">
    <property type="entry name" value="DUF7962"/>
    <property type="match status" value="1"/>
</dbReference>
<reference evidence="3 4" key="1">
    <citation type="journal article" date="2016" name="Mol. Biol. Evol.">
        <title>Comparative Genomics of Early-Diverging Mushroom-Forming Fungi Provides Insights into the Origins of Lignocellulose Decay Capabilities.</title>
        <authorList>
            <person name="Nagy L.G."/>
            <person name="Riley R."/>
            <person name="Tritt A."/>
            <person name="Adam C."/>
            <person name="Daum C."/>
            <person name="Floudas D."/>
            <person name="Sun H."/>
            <person name="Yadav J.S."/>
            <person name="Pangilinan J."/>
            <person name="Larsson K.H."/>
            <person name="Matsuura K."/>
            <person name="Barry K."/>
            <person name="Labutti K."/>
            <person name="Kuo R."/>
            <person name="Ohm R.A."/>
            <person name="Bhattacharya S.S."/>
            <person name="Shirouzu T."/>
            <person name="Yoshinaga Y."/>
            <person name="Martin F.M."/>
            <person name="Grigoriev I.V."/>
            <person name="Hibbett D.S."/>
        </authorList>
    </citation>
    <scope>NUCLEOTIDE SEQUENCE [LARGE SCALE GENOMIC DNA]</scope>
    <source>
        <strain evidence="3 4">93-53</strain>
    </source>
</reference>
<dbReference type="InParanoid" id="A0A165IGY9"/>
<dbReference type="PROSITE" id="PS50405">
    <property type="entry name" value="GST_CTER"/>
    <property type="match status" value="1"/>
</dbReference>
<dbReference type="PANTHER" id="PTHR12782">
    <property type="entry name" value="MICROSOMAL PROSTAGLANDIN E SYNTHASE-2"/>
    <property type="match status" value="1"/>
</dbReference>
<dbReference type="EMBL" id="KV427605">
    <property type="protein sequence ID" value="KZT13057.1"/>
    <property type="molecule type" value="Genomic_DNA"/>
</dbReference>
<dbReference type="OrthoDB" id="202840at2759"/>
<evidence type="ECO:0000259" key="1">
    <source>
        <dbReference type="PROSITE" id="PS50404"/>
    </source>
</evidence>
<dbReference type="Pfam" id="PF13417">
    <property type="entry name" value="GST_N_3"/>
    <property type="match status" value="1"/>
</dbReference>
<evidence type="ECO:0000313" key="3">
    <source>
        <dbReference type="EMBL" id="KZT13057.1"/>
    </source>
</evidence>
<dbReference type="Gene3D" id="1.20.1050.10">
    <property type="match status" value="1"/>
</dbReference>
<evidence type="ECO:0008006" key="5">
    <source>
        <dbReference type="Google" id="ProtNLM"/>
    </source>
</evidence>
<sequence>MSAPVVLYHFLASPFANKIRNVLALKGIPHQRVEVVIPTTVPPRPELSELLGVTYRRTPTLAIGNDVYCDSSMIVTALERRFPSSVTLFPPRKGTKSVDKASIIAVATFWFEGVIFPAVSDHLPYETMPVEYLQDRSVHRGAPIDIPAIQARRDDTKSTLSSHLYLLEQQLTDEREWVMDTESPSLADVSVHFLIIWMQNMKTLDDLFDKNTLPNTLAWFSRMNAHVESAKKANANQFTTITGEAAATLIGGAQAEDLSVIGFDETEAARLKVKLGDIVSVTPRDNGKVPTVGKLLALNREEVVIETKGSTAIVRCHFPRLGFSVKEGRA</sequence>
<keyword evidence="4" id="KW-1185">Reference proteome</keyword>
<dbReference type="InterPro" id="IPR058268">
    <property type="entry name" value="DUF7962"/>
</dbReference>
<dbReference type="InterPro" id="IPR010987">
    <property type="entry name" value="Glutathione-S-Trfase_C-like"/>
</dbReference>
<evidence type="ECO:0000259" key="2">
    <source>
        <dbReference type="PROSITE" id="PS50405"/>
    </source>
</evidence>
<dbReference type="InterPro" id="IPR036282">
    <property type="entry name" value="Glutathione-S-Trfase_C_sf"/>
</dbReference>
<dbReference type="InterPro" id="IPR004045">
    <property type="entry name" value="Glutathione_S-Trfase_N"/>
</dbReference>
<dbReference type="AlphaFoldDB" id="A0A165IGY9"/>
<dbReference type="PROSITE" id="PS50404">
    <property type="entry name" value="GST_NTER"/>
    <property type="match status" value="1"/>
</dbReference>
<dbReference type="InterPro" id="IPR036249">
    <property type="entry name" value="Thioredoxin-like_sf"/>
</dbReference>
<gene>
    <name evidence="3" type="ORF">LAESUDRAFT_733605</name>
</gene>
<dbReference type="Proteomes" id="UP000076871">
    <property type="component" value="Unassembled WGS sequence"/>
</dbReference>